<keyword evidence="2" id="KW-0812">Transmembrane</keyword>
<reference evidence="3 4" key="1">
    <citation type="submission" date="2022-12" db="EMBL/GenBank/DDBJ databases">
        <title>Chromosome-scale assembly of the Ensete ventricosum genome.</title>
        <authorList>
            <person name="Dussert Y."/>
            <person name="Stocks J."/>
            <person name="Wendawek A."/>
            <person name="Woldeyes F."/>
            <person name="Nichols R.A."/>
            <person name="Borrell J.S."/>
        </authorList>
    </citation>
    <scope>NUCLEOTIDE SEQUENCE [LARGE SCALE GENOMIC DNA]</scope>
    <source>
        <strain evidence="4">cv. Maze</strain>
        <tissue evidence="3">Seeds</tissue>
    </source>
</reference>
<comment type="caution">
    <text evidence="3">The sequence shown here is derived from an EMBL/GenBank/DDBJ whole genome shotgun (WGS) entry which is preliminary data.</text>
</comment>
<evidence type="ECO:0000256" key="2">
    <source>
        <dbReference type="SAM" id="Phobius"/>
    </source>
</evidence>
<proteinExistence type="predicted"/>
<feature type="compositionally biased region" description="Basic and acidic residues" evidence="1">
    <location>
        <begin position="8"/>
        <end position="17"/>
    </location>
</feature>
<evidence type="ECO:0000313" key="3">
    <source>
        <dbReference type="EMBL" id="KAJ8458108.1"/>
    </source>
</evidence>
<accession>A0AAV8PNB4</accession>
<name>A0AAV8PNB4_ENSVE</name>
<gene>
    <name evidence="3" type="ORF">OPV22_031034</name>
</gene>
<protein>
    <submittedName>
        <fullName evidence="3">Uncharacterized protein</fullName>
    </submittedName>
</protein>
<keyword evidence="2" id="KW-1133">Transmembrane helix</keyword>
<dbReference type="AlphaFoldDB" id="A0AAV8PNB4"/>
<feature type="region of interest" description="Disordered" evidence="1">
    <location>
        <begin position="1"/>
        <end position="30"/>
    </location>
</feature>
<dbReference type="Proteomes" id="UP001222027">
    <property type="component" value="Unassembled WGS sequence"/>
</dbReference>
<dbReference type="EMBL" id="JAQQAF010000009">
    <property type="protein sequence ID" value="KAJ8458108.1"/>
    <property type="molecule type" value="Genomic_DNA"/>
</dbReference>
<organism evidence="3 4">
    <name type="scientific">Ensete ventricosum</name>
    <name type="common">Abyssinian banana</name>
    <name type="synonym">Musa ensete</name>
    <dbReference type="NCBI Taxonomy" id="4639"/>
    <lineage>
        <taxon>Eukaryota</taxon>
        <taxon>Viridiplantae</taxon>
        <taxon>Streptophyta</taxon>
        <taxon>Embryophyta</taxon>
        <taxon>Tracheophyta</taxon>
        <taxon>Spermatophyta</taxon>
        <taxon>Magnoliopsida</taxon>
        <taxon>Liliopsida</taxon>
        <taxon>Zingiberales</taxon>
        <taxon>Musaceae</taxon>
        <taxon>Ensete</taxon>
    </lineage>
</organism>
<evidence type="ECO:0000256" key="1">
    <source>
        <dbReference type="SAM" id="MobiDB-lite"/>
    </source>
</evidence>
<feature type="transmembrane region" description="Helical" evidence="2">
    <location>
        <begin position="45"/>
        <end position="64"/>
    </location>
</feature>
<keyword evidence="4" id="KW-1185">Reference proteome</keyword>
<evidence type="ECO:0000313" key="4">
    <source>
        <dbReference type="Proteomes" id="UP001222027"/>
    </source>
</evidence>
<keyword evidence="2" id="KW-0472">Membrane</keyword>
<sequence>MCLTSRKNQTEKTRADSARGGSDFQLNSSAESVQKEKKCLQTEKFAHAVISFVHLLVLLSRIILRDNKRVWPSILNLLFD</sequence>